<evidence type="ECO:0000256" key="3">
    <source>
        <dbReference type="ARBA" id="ARBA00022692"/>
    </source>
</evidence>
<keyword evidence="7 13" id="KW-1133">Transmembrane helix</keyword>
<evidence type="ECO:0000256" key="7">
    <source>
        <dbReference type="ARBA" id="ARBA00022989"/>
    </source>
</evidence>
<evidence type="ECO:0000256" key="13">
    <source>
        <dbReference type="RuleBase" id="RU003762"/>
    </source>
</evidence>
<sequence length="1248" mass="136444">MVEIKLCLFLLVIPYLSAFNIGLKGAKVLTGASGSMLGYSLDFAKKDSTVWLMVGSPKATDPDIGIQSGALYYCESTFNSLSNCKIISITRGIESSVPMVLNERRDEMWLGASMDVGNAFSFCGPRWMRDISDDTRTMNGLCYEVPFGFLDGDSNLFPILLNGLYNSATADQFTAPDSGNFNQTIKYGLAASGMSIKYFDKEVLVGSPGLNEFAGGFVHVKGQGYSVKAQNILEPKQGQMYGYALGVGRFYGDSNFYFVSGGPRDGGSGKVLITAADYSIQTVKERLAGVEPGSYFGSVICVIPDTKAENMMDKLLVGAPMYSNMQTYSNNFNINQEQGRVYVYSKSPSSESLEVIQTLEGSKVRGARFGSAMASLNDLNKDGFNDVVIGAPFEENGQGAVYVYMGYKRGFFQTQKISAANVATAGTTLKAFGSAFTQHPVDFNGDKHSDLAIGAYGSDNAFVFFTNPPITMTVETKTNLTLPPGQTKATIIPQNTTAFTLNVCFDYEGENIPSDVVVTFDVTADSEFLATSGSSAQRVCFKDGDSCVTKTRGSFTIFKAPAEVTCPKSTLEVMVKDDWSNIRGLFVPVVFDVEFNVTTSGNTECTVGCPVVNKFDPNNDDPFAKARKYSYELARAGCGTDNICQSDLVLSVKSTDKIVTGPEASHMLDVTVDNIGEPSYNTEILFTFNPNITLSTYDKQNKDYRVTCSPEVGGVKCTTDRLQFPQGEKIMFQVMLDARKLTPLLRSFPLKVEVKTGGSDRDITNNVFNQQMRVLTNVKATYNLIADPEVYITKPASDKPTITVFHSVQVVNMGPSNLLDKLTFTFDYPQSKLVKPMKIVLNVSSATDDTMIRCPSSSLIPEGATNQTYRAFQISIDTNKNKDDASNFNCFGGGKCTSVNCEIGTFMYDSFISVDINYEVDANLYNIINQLGQNTNQSILTGDQNGGKLPNVPIVTKFTPIDSNQPNVDIQFNGNGLNTSCKNGTCSVETKMMPSKPVEEDVPIWAIIVPILIAIIILVVIIVVAWKKGFFVRKYKVQMEEQKKGKGTDDEGFDDIQGDLKEPPTPLPTVQNERETSPEMTTFNAPYTEADSKPPLEEDKKPPLEDDKKEEGKEDDNMDDFEIDKAGEPDWGGLDDLMADLNLKAGRDVNSGPVVEKPPPTNSKPTGMDYADIDDDGGEETTQLLTKDQELPNAKKQEPEEEDIPDYAKVDKSRKTSVKEPLLGESSSTADDIPDYAVVNKEKKKGNS</sequence>
<feature type="compositionally biased region" description="Basic and acidic residues" evidence="14">
    <location>
        <begin position="1187"/>
        <end position="1198"/>
    </location>
</feature>
<dbReference type="Gene3D" id="2.130.10.130">
    <property type="entry name" value="Integrin alpha, N-terminal"/>
    <property type="match status" value="1"/>
</dbReference>
<dbReference type="Pfam" id="PF08441">
    <property type="entry name" value="Integrin_A_Ig_1"/>
    <property type="match status" value="1"/>
</dbReference>
<dbReference type="RefSeq" id="XP_022304055.1">
    <property type="nucleotide sequence ID" value="XM_022448347.1"/>
</dbReference>
<evidence type="ECO:0000256" key="2">
    <source>
        <dbReference type="ARBA" id="ARBA00008054"/>
    </source>
</evidence>
<dbReference type="PROSITE" id="PS00242">
    <property type="entry name" value="INTEGRIN_ALPHA"/>
    <property type="match status" value="1"/>
</dbReference>
<feature type="compositionally biased region" description="Basic and acidic residues" evidence="14">
    <location>
        <begin position="1090"/>
        <end position="1112"/>
    </location>
</feature>
<evidence type="ECO:0000256" key="12">
    <source>
        <dbReference type="PROSITE-ProRule" id="PRU00803"/>
    </source>
</evidence>
<feature type="compositionally biased region" description="Basic and acidic residues" evidence="14">
    <location>
        <begin position="1206"/>
        <end position="1218"/>
    </location>
</feature>
<evidence type="ECO:0000313" key="18">
    <source>
        <dbReference type="RefSeq" id="XP_022304050.1"/>
    </source>
</evidence>
<dbReference type="InterPro" id="IPR028994">
    <property type="entry name" value="Integrin_alpha_N"/>
</dbReference>
<evidence type="ECO:0000256" key="5">
    <source>
        <dbReference type="ARBA" id="ARBA00022737"/>
    </source>
</evidence>
<dbReference type="InterPro" id="IPR000413">
    <property type="entry name" value="Integrin_alpha"/>
</dbReference>
<dbReference type="GO" id="GO:0033627">
    <property type="term" value="P:cell adhesion mediated by integrin"/>
    <property type="evidence" value="ECO:0007669"/>
    <property type="project" value="TreeGrafter"/>
</dbReference>
<dbReference type="PANTHER" id="PTHR23220:SF83">
    <property type="entry name" value="INTEGRIN ALPHA-PS3-RELATED"/>
    <property type="match status" value="1"/>
</dbReference>
<dbReference type="RefSeq" id="XP_022304054.1">
    <property type="nucleotide sequence ID" value="XM_022448346.1"/>
</dbReference>
<feature type="signal peptide" evidence="13">
    <location>
        <begin position="1"/>
        <end position="18"/>
    </location>
</feature>
<dbReference type="InterPro" id="IPR032695">
    <property type="entry name" value="Integrin_dom_sf"/>
</dbReference>
<keyword evidence="11" id="KW-0325">Glycoprotein</keyword>
<feature type="repeat" description="FG-GAP" evidence="12">
    <location>
        <begin position="282"/>
        <end position="353"/>
    </location>
</feature>
<dbReference type="Proteomes" id="UP000694844">
    <property type="component" value="Chromosome 9"/>
</dbReference>
<evidence type="ECO:0000313" key="25">
    <source>
        <dbReference type="RefSeq" id="XP_022304057.1"/>
    </source>
</evidence>
<organism evidence="17 20">
    <name type="scientific">Crassostrea virginica</name>
    <name type="common">Eastern oyster</name>
    <dbReference type="NCBI Taxonomy" id="6565"/>
    <lineage>
        <taxon>Eukaryota</taxon>
        <taxon>Metazoa</taxon>
        <taxon>Spiralia</taxon>
        <taxon>Lophotrochozoa</taxon>
        <taxon>Mollusca</taxon>
        <taxon>Bivalvia</taxon>
        <taxon>Autobranchia</taxon>
        <taxon>Pteriomorphia</taxon>
        <taxon>Ostreida</taxon>
        <taxon>Ostreoidea</taxon>
        <taxon>Ostreidae</taxon>
        <taxon>Crassostrea</taxon>
    </lineage>
</organism>
<dbReference type="Gene3D" id="1.20.5.930">
    <property type="entry name" value="Bicelle-embedded integrin alpha(iib) transmembrane segment"/>
    <property type="match status" value="1"/>
</dbReference>
<dbReference type="AlphaFoldDB" id="A0A8B8BL40"/>
<evidence type="ECO:0000256" key="10">
    <source>
        <dbReference type="ARBA" id="ARBA00023170"/>
    </source>
</evidence>
<evidence type="ECO:0000256" key="14">
    <source>
        <dbReference type="SAM" id="MobiDB-lite"/>
    </source>
</evidence>
<feature type="region of interest" description="Disordered" evidence="14">
    <location>
        <begin position="1041"/>
        <end position="1248"/>
    </location>
</feature>
<dbReference type="RefSeq" id="XP_022304051.1">
    <property type="nucleotide sequence ID" value="XM_022448343.1"/>
</dbReference>
<accession>A0A8B8BL40</accession>
<dbReference type="GO" id="GO:0007229">
    <property type="term" value="P:integrin-mediated signaling pathway"/>
    <property type="evidence" value="ECO:0007669"/>
    <property type="project" value="UniProtKB-KW"/>
</dbReference>
<keyword evidence="5" id="KW-0677">Repeat</keyword>
<comment type="similarity">
    <text evidence="2 13">Belongs to the integrin alpha chain family.</text>
</comment>
<evidence type="ECO:0000313" key="27">
    <source>
        <dbReference type="RefSeq" id="XP_022304060.1"/>
    </source>
</evidence>
<keyword evidence="3 13" id="KW-0812">Transmembrane</keyword>
<evidence type="ECO:0000259" key="16">
    <source>
        <dbReference type="Pfam" id="PF20805"/>
    </source>
</evidence>
<dbReference type="RefSeq" id="XP_022304061.1">
    <property type="nucleotide sequence ID" value="XM_022448353.1"/>
</dbReference>
<dbReference type="PRINTS" id="PR01185">
    <property type="entry name" value="INTEGRINA"/>
</dbReference>
<keyword evidence="10 13" id="KW-0675">Receptor</keyword>
<dbReference type="GO" id="GO:0005178">
    <property type="term" value="F:integrin binding"/>
    <property type="evidence" value="ECO:0007669"/>
    <property type="project" value="TreeGrafter"/>
</dbReference>
<evidence type="ECO:0000313" key="19">
    <source>
        <dbReference type="RefSeq" id="XP_022304051.1"/>
    </source>
</evidence>
<evidence type="ECO:0000259" key="15">
    <source>
        <dbReference type="Pfam" id="PF08441"/>
    </source>
</evidence>
<dbReference type="Pfam" id="PF01839">
    <property type="entry name" value="FG-GAP"/>
    <property type="match status" value="1"/>
</dbReference>
<evidence type="ECO:0000256" key="11">
    <source>
        <dbReference type="ARBA" id="ARBA00023180"/>
    </source>
</evidence>
<dbReference type="InterPro" id="IPR018184">
    <property type="entry name" value="Integrin_alpha_C_CS"/>
</dbReference>
<dbReference type="GO" id="GO:0008305">
    <property type="term" value="C:integrin complex"/>
    <property type="evidence" value="ECO:0007669"/>
    <property type="project" value="InterPro"/>
</dbReference>
<name>A0A8B8BL40_CRAVI</name>
<dbReference type="SMART" id="SM00191">
    <property type="entry name" value="Int_alpha"/>
    <property type="match status" value="5"/>
</dbReference>
<comment type="subcellular location">
    <subcellularLocation>
        <location evidence="1 13">Membrane</location>
        <topology evidence="1 13">Single-pass type I membrane protein</topology>
    </subcellularLocation>
</comment>
<proteinExistence type="inferred from homology"/>
<dbReference type="SUPFAM" id="SSF69179">
    <property type="entry name" value="Integrin domains"/>
    <property type="match status" value="3"/>
</dbReference>
<keyword evidence="17" id="KW-1185">Reference proteome</keyword>
<dbReference type="RefSeq" id="XP_022304060.1">
    <property type="nucleotide sequence ID" value="XM_022448352.1"/>
</dbReference>
<feature type="repeat" description="FG-GAP" evidence="12">
    <location>
        <begin position="357"/>
        <end position="413"/>
    </location>
</feature>
<evidence type="ECO:0000313" key="20">
    <source>
        <dbReference type="RefSeq" id="XP_022304052.1"/>
    </source>
</evidence>
<feature type="domain" description="Integrin alpha second immunoglobulin-like" evidence="16">
    <location>
        <begin position="638"/>
        <end position="766"/>
    </location>
</feature>
<evidence type="ECO:0000256" key="4">
    <source>
        <dbReference type="ARBA" id="ARBA00022729"/>
    </source>
</evidence>
<dbReference type="GO" id="GO:0009897">
    <property type="term" value="C:external side of plasma membrane"/>
    <property type="evidence" value="ECO:0007669"/>
    <property type="project" value="TreeGrafter"/>
</dbReference>
<dbReference type="GeneID" id="111111392"/>
<dbReference type="PROSITE" id="PS51470">
    <property type="entry name" value="FG_GAP"/>
    <property type="match status" value="2"/>
</dbReference>
<dbReference type="RefSeq" id="XP_022304056.1">
    <property type="nucleotide sequence ID" value="XM_022448348.1"/>
</dbReference>
<keyword evidence="4 13" id="KW-0732">Signal</keyword>
<dbReference type="InterPro" id="IPR013517">
    <property type="entry name" value="FG-GAP"/>
</dbReference>
<evidence type="ECO:0000256" key="8">
    <source>
        <dbReference type="ARBA" id="ARBA00023037"/>
    </source>
</evidence>
<evidence type="ECO:0000313" key="24">
    <source>
        <dbReference type="RefSeq" id="XP_022304056.1"/>
    </source>
</evidence>
<keyword evidence="9 13" id="KW-0472">Membrane</keyword>
<dbReference type="Gene3D" id="2.60.40.1510">
    <property type="entry name" value="ntegrin, alpha v. Chain A, domain 3"/>
    <property type="match status" value="1"/>
</dbReference>
<evidence type="ECO:0000256" key="1">
    <source>
        <dbReference type="ARBA" id="ARBA00004479"/>
    </source>
</evidence>
<dbReference type="InterPro" id="IPR013519">
    <property type="entry name" value="Int_alpha_beta-p"/>
</dbReference>
<feature type="transmembrane region" description="Helical" evidence="13">
    <location>
        <begin position="1002"/>
        <end position="1026"/>
    </location>
</feature>
<evidence type="ECO:0000313" key="21">
    <source>
        <dbReference type="RefSeq" id="XP_022304053.1"/>
    </source>
</evidence>
<evidence type="ECO:0000256" key="9">
    <source>
        <dbReference type="ARBA" id="ARBA00023136"/>
    </source>
</evidence>
<dbReference type="InterPro" id="IPR048285">
    <property type="entry name" value="Integrin_alpha_Ig-like_2"/>
</dbReference>
<feature type="chain" id="PRO_5044519743" evidence="13">
    <location>
        <begin position="19"/>
        <end position="1248"/>
    </location>
</feature>
<dbReference type="RefSeq" id="XP_022304058.1">
    <property type="nucleotide sequence ID" value="XM_022448350.1"/>
</dbReference>
<evidence type="ECO:0000313" key="28">
    <source>
        <dbReference type="RefSeq" id="XP_022304061.1"/>
    </source>
</evidence>
<dbReference type="RefSeq" id="XP_022304052.1">
    <property type="nucleotide sequence ID" value="XM_022448344.1"/>
</dbReference>
<dbReference type="Pfam" id="PF20805">
    <property type="entry name" value="Integrin_A_Ig_2"/>
    <property type="match status" value="1"/>
</dbReference>
<dbReference type="OrthoDB" id="5317514at2759"/>
<gene>
    <name evidence="18 19 20 21 22 23 24 25 26 27 28" type="primary">LOC111111392</name>
</gene>
<dbReference type="Gene3D" id="2.60.40.1460">
    <property type="entry name" value="Integrin domains. Chain A, domain 2"/>
    <property type="match status" value="1"/>
</dbReference>
<feature type="compositionally biased region" description="Acidic residues" evidence="14">
    <location>
        <begin position="1113"/>
        <end position="1122"/>
    </location>
</feature>
<dbReference type="PANTHER" id="PTHR23220">
    <property type="entry name" value="INTEGRIN ALPHA"/>
    <property type="match status" value="1"/>
</dbReference>
<evidence type="ECO:0000256" key="6">
    <source>
        <dbReference type="ARBA" id="ARBA00022889"/>
    </source>
</evidence>
<dbReference type="KEGG" id="cvn:111111392"/>
<evidence type="ECO:0000313" key="17">
    <source>
        <dbReference type="Proteomes" id="UP000694844"/>
    </source>
</evidence>
<feature type="domain" description="Integrin alpha first immunoglubulin-like" evidence="15">
    <location>
        <begin position="493"/>
        <end position="616"/>
    </location>
</feature>
<evidence type="ECO:0000313" key="23">
    <source>
        <dbReference type="RefSeq" id="XP_022304055.1"/>
    </source>
</evidence>
<reference evidence="18 19" key="1">
    <citation type="submission" date="2025-04" db="UniProtKB">
        <authorList>
            <consortium name="RefSeq"/>
        </authorList>
    </citation>
    <scope>IDENTIFICATION</scope>
    <source>
        <tissue evidence="18 19">Whole sample</tissue>
    </source>
</reference>
<dbReference type="RefSeq" id="XP_022304050.1">
    <property type="nucleotide sequence ID" value="XM_022448342.1"/>
</dbReference>
<protein>
    <submittedName>
        <fullName evidence="18 19">Integrin alpha-2-like isoform X1</fullName>
    </submittedName>
</protein>
<keyword evidence="8 13" id="KW-0401">Integrin</keyword>
<dbReference type="RefSeq" id="XP_022304053.1">
    <property type="nucleotide sequence ID" value="XM_022448345.1"/>
</dbReference>
<evidence type="ECO:0000313" key="26">
    <source>
        <dbReference type="RefSeq" id="XP_022304058.1"/>
    </source>
</evidence>
<keyword evidence="6 13" id="KW-0130">Cell adhesion</keyword>
<dbReference type="RefSeq" id="XP_022304057.1">
    <property type="nucleotide sequence ID" value="XM_022448349.1"/>
</dbReference>
<dbReference type="GO" id="GO:0098609">
    <property type="term" value="P:cell-cell adhesion"/>
    <property type="evidence" value="ECO:0007669"/>
    <property type="project" value="TreeGrafter"/>
</dbReference>
<dbReference type="SUPFAM" id="SSF69318">
    <property type="entry name" value="Integrin alpha N-terminal domain"/>
    <property type="match status" value="1"/>
</dbReference>
<dbReference type="InterPro" id="IPR013649">
    <property type="entry name" value="Integrin_alpha_Ig-like_1"/>
</dbReference>
<evidence type="ECO:0000313" key="22">
    <source>
        <dbReference type="RefSeq" id="XP_022304054.1"/>
    </source>
</evidence>
<dbReference type="GO" id="GO:0007160">
    <property type="term" value="P:cell-matrix adhesion"/>
    <property type="evidence" value="ECO:0007669"/>
    <property type="project" value="TreeGrafter"/>
</dbReference>